<dbReference type="EMBL" id="BA000004">
    <property type="protein sequence ID" value="BAB06690.1"/>
    <property type="molecule type" value="Genomic_DNA"/>
</dbReference>
<dbReference type="eggNOG" id="COG5001">
    <property type="taxonomic scope" value="Bacteria"/>
</dbReference>
<dbReference type="HOGENOM" id="CLU_000445_70_50_9"/>
<dbReference type="InterPro" id="IPR035919">
    <property type="entry name" value="EAL_sf"/>
</dbReference>
<proteinExistence type="predicted"/>
<feature type="domain" description="GGDEF" evidence="2">
    <location>
        <begin position="150"/>
        <end position="283"/>
    </location>
</feature>
<dbReference type="PIR" id="C84021">
    <property type="entry name" value="C84021"/>
</dbReference>
<evidence type="ECO:0000313" key="4">
    <source>
        <dbReference type="Proteomes" id="UP000001258"/>
    </source>
</evidence>
<dbReference type="InterPro" id="IPR001633">
    <property type="entry name" value="EAL_dom"/>
</dbReference>
<organism evidence="3 4">
    <name type="scientific">Halalkalibacterium halodurans (strain ATCC BAA-125 / DSM 18197 / FERM 7344 / JCM 9153 / C-125)</name>
    <name type="common">Bacillus halodurans</name>
    <dbReference type="NCBI Taxonomy" id="272558"/>
    <lineage>
        <taxon>Bacteria</taxon>
        <taxon>Bacillati</taxon>
        <taxon>Bacillota</taxon>
        <taxon>Bacilli</taxon>
        <taxon>Bacillales</taxon>
        <taxon>Bacillaceae</taxon>
        <taxon>Halalkalibacterium (ex Joshi et al. 2022)</taxon>
    </lineage>
</organism>
<evidence type="ECO:0000259" key="2">
    <source>
        <dbReference type="PROSITE" id="PS50887"/>
    </source>
</evidence>
<gene>
    <name evidence="3" type="ordered locus">BH2971</name>
</gene>
<protein>
    <submittedName>
        <fullName evidence="3">BH2971 protein</fullName>
    </submittedName>
</protein>
<dbReference type="STRING" id="272558.gene:10728881"/>
<dbReference type="AlphaFoldDB" id="Q9K8N4"/>
<dbReference type="CDD" id="cd01948">
    <property type="entry name" value="EAL"/>
    <property type="match status" value="1"/>
</dbReference>
<sequence length="543" mass="61814">MPNQSNESRPFHKDLESILYAHVPLPMFTMDEEGALLNMNEGAMETLRVDWEQNQRSSVFQLFESECRESLYLALATVNKISQVEKVELIKRNGETFETFCLSLQLLPDKQVIAFIAPLIDKGMDPLTGVPIRQEVPRLMERTFQENQAETYVLFLINLDRFKLVNDSLGEGYGDQVLQTLVRRLLWQLPNQQWIARVSGDEFIACAAIKGELPKKETLATYISSIIQQPFQVDEVQFTMTASIGAAVYPMDGKSVEMIWNSLERALRHAKARGGNCVSWFCQELKDEWIHPFRLENDLRRAVENQELELYFQPIFETTTGEHCGEEVLVRWNHPALGVLGPNFFIPVAEEIGLIGVVGKWVLDEACKQKALLIEKEASSVPMSVNLSLRQFLQPDIVDMILDSLNKYGLDPSLLEVEVTERITIDMNRAMKVLQKLRAQGIRVSLDDFGTGYSSLQYISQLPIQKLKIDKSFIAEIGVNSQVEAIISMIIHLGHELDLTVVAEGVETEKQLSFLKEKKCDTVQGYYHAKPLTFSEFKKYLLS</sequence>
<keyword evidence="4" id="KW-1185">Reference proteome</keyword>
<dbReference type="NCBIfam" id="TIGR00254">
    <property type="entry name" value="GGDEF"/>
    <property type="match status" value="1"/>
</dbReference>
<dbReference type="InterPro" id="IPR043128">
    <property type="entry name" value="Rev_trsase/Diguanyl_cyclase"/>
</dbReference>
<dbReference type="CDD" id="cd01949">
    <property type="entry name" value="GGDEF"/>
    <property type="match status" value="1"/>
</dbReference>
<name>Q9K8N4_HALH5</name>
<dbReference type="OrthoDB" id="9759607at2"/>
<dbReference type="SMART" id="SM00267">
    <property type="entry name" value="GGDEF"/>
    <property type="match status" value="1"/>
</dbReference>
<dbReference type="DNASU" id="892938"/>
<dbReference type="Pfam" id="PF00563">
    <property type="entry name" value="EAL"/>
    <property type="match status" value="1"/>
</dbReference>
<dbReference type="InterPro" id="IPR050706">
    <property type="entry name" value="Cyclic-di-GMP_PDE-like"/>
</dbReference>
<dbReference type="GeneID" id="87598494"/>
<feature type="domain" description="EAL" evidence="1">
    <location>
        <begin position="292"/>
        <end position="543"/>
    </location>
</feature>
<dbReference type="SUPFAM" id="SSF141868">
    <property type="entry name" value="EAL domain-like"/>
    <property type="match status" value="1"/>
</dbReference>
<dbReference type="InterPro" id="IPR000160">
    <property type="entry name" value="GGDEF_dom"/>
</dbReference>
<dbReference type="PROSITE" id="PS50887">
    <property type="entry name" value="GGDEF"/>
    <property type="match status" value="1"/>
</dbReference>
<dbReference type="PANTHER" id="PTHR33121">
    <property type="entry name" value="CYCLIC DI-GMP PHOSPHODIESTERASE PDEF"/>
    <property type="match status" value="1"/>
</dbReference>
<accession>Q9K8N4</accession>
<dbReference type="Gene3D" id="3.20.20.450">
    <property type="entry name" value="EAL domain"/>
    <property type="match status" value="1"/>
</dbReference>
<reference evidence="3 4" key="1">
    <citation type="journal article" date="2000" name="Nucleic Acids Res.">
        <title>Complete genome sequence of the alkaliphilic bacterium Bacillus halodurans and genomic sequence comparison with Bacillus subtilis.</title>
        <authorList>
            <person name="Takami H."/>
            <person name="Nakasone K."/>
            <person name="Takaki Y."/>
            <person name="Maeno G."/>
            <person name="Sasaki R."/>
            <person name="Masui N."/>
            <person name="Fuji F."/>
            <person name="Hirama C."/>
            <person name="Nakamura Y."/>
            <person name="Ogasawara N."/>
            <person name="Kuhara S."/>
            <person name="Horikoshi K."/>
        </authorList>
    </citation>
    <scope>NUCLEOTIDE SEQUENCE [LARGE SCALE GENOMIC DNA]</scope>
    <source>
        <strain evidence="4">ATCC BAA-125 / DSM 18197 / FERM 7344 / JCM 9153 / C-125</strain>
    </source>
</reference>
<evidence type="ECO:0000313" key="3">
    <source>
        <dbReference type="EMBL" id="BAB06690.1"/>
    </source>
</evidence>
<dbReference type="GO" id="GO:0071111">
    <property type="term" value="F:cyclic-guanylate-specific phosphodiesterase activity"/>
    <property type="evidence" value="ECO:0007669"/>
    <property type="project" value="InterPro"/>
</dbReference>
<dbReference type="PANTHER" id="PTHR33121:SF70">
    <property type="entry name" value="SIGNALING PROTEIN YKOW"/>
    <property type="match status" value="1"/>
</dbReference>
<dbReference type="PROSITE" id="PS50883">
    <property type="entry name" value="EAL"/>
    <property type="match status" value="1"/>
</dbReference>
<dbReference type="RefSeq" id="WP_010899116.1">
    <property type="nucleotide sequence ID" value="NC_002570.2"/>
</dbReference>
<dbReference type="Pfam" id="PF00990">
    <property type="entry name" value="GGDEF"/>
    <property type="match status" value="1"/>
</dbReference>
<dbReference type="KEGG" id="bha:BH2971"/>
<dbReference type="Gene3D" id="3.30.70.270">
    <property type="match status" value="1"/>
</dbReference>
<evidence type="ECO:0000259" key="1">
    <source>
        <dbReference type="PROSITE" id="PS50883"/>
    </source>
</evidence>
<dbReference type="SMART" id="SM00052">
    <property type="entry name" value="EAL"/>
    <property type="match status" value="1"/>
</dbReference>
<dbReference type="SUPFAM" id="SSF55073">
    <property type="entry name" value="Nucleotide cyclase"/>
    <property type="match status" value="1"/>
</dbReference>
<dbReference type="InterPro" id="IPR029787">
    <property type="entry name" value="Nucleotide_cyclase"/>
</dbReference>
<dbReference type="Proteomes" id="UP000001258">
    <property type="component" value="Chromosome"/>
</dbReference>